<comment type="caution">
    <text evidence="2">The sequence shown here is derived from an EMBL/GenBank/DDBJ whole genome shotgun (WGS) entry which is preliminary data.</text>
</comment>
<evidence type="ECO:0000256" key="1">
    <source>
        <dbReference type="SAM" id="MobiDB-lite"/>
    </source>
</evidence>
<evidence type="ECO:0000313" key="3">
    <source>
        <dbReference type="Proteomes" id="UP000758022"/>
    </source>
</evidence>
<protein>
    <recommendedName>
        <fullName evidence="4">Transcriptional regulator</fullName>
    </recommendedName>
</protein>
<sequence>MASPWKLLARLVSPRRQQRPEQSSTDDVKPEVLAIAKPTEIAARNELDAIDGPADGNPVAYDQPEATPADPERSKETAGDLRGTADFEAANSADPALSDDVGTTARDARKALQTGEGPTRKRRRRGKTTETMKAAPTRAPTITSVSDEAISLDAEIRLLREQLARKLQLQNAQLKAMLERFER</sequence>
<organism evidence="2 3">
    <name type="scientific">Rhizobium laguerreae</name>
    <dbReference type="NCBI Taxonomy" id="1076926"/>
    <lineage>
        <taxon>Bacteria</taxon>
        <taxon>Pseudomonadati</taxon>
        <taxon>Pseudomonadota</taxon>
        <taxon>Alphaproteobacteria</taxon>
        <taxon>Hyphomicrobiales</taxon>
        <taxon>Rhizobiaceae</taxon>
        <taxon>Rhizobium/Agrobacterium group</taxon>
        <taxon>Rhizobium</taxon>
    </lineage>
</organism>
<name>A0AB35FDF3_9HYPH</name>
<accession>A0AB35FDF3</accession>
<feature type="compositionally biased region" description="Basic and acidic residues" evidence="1">
    <location>
        <begin position="70"/>
        <end position="85"/>
    </location>
</feature>
<dbReference type="Proteomes" id="UP000758022">
    <property type="component" value="Unassembled WGS sequence"/>
</dbReference>
<reference evidence="2" key="1">
    <citation type="submission" date="2020-04" db="EMBL/GenBank/DDBJ databases">
        <title>Global-level population genomics supports evidence of horizontal gene transfer on evolution of Rhizobia in Lentils.</title>
        <authorList>
            <person name="Gai Y."/>
            <person name="Cook D."/>
            <person name="Riely B."/>
        </authorList>
    </citation>
    <scope>NUCLEOTIDE SEQUENCE</scope>
    <source>
        <strain evidence="2">TLR9</strain>
    </source>
</reference>
<dbReference type="RefSeq" id="WP_221979320.1">
    <property type="nucleotide sequence ID" value="NZ_JAAXQQ010000004.1"/>
</dbReference>
<evidence type="ECO:0008006" key="4">
    <source>
        <dbReference type="Google" id="ProtNLM"/>
    </source>
</evidence>
<feature type="region of interest" description="Disordered" evidence="1">
    <location>
        <begin position="1"/>
        <end position="141"/>
    </location>
</feature>
<evidence type="ECO:0000313" key="2">
    <source>
        <dbReference type="EMBL" id="MBY3064737.1"/>
    </source>
</evidence>
<gene>
    <name evidence="2" type="ORF">HFO74_15045</name>
</gene>
<dbReference type="EMBL" id="JAAXQQ010000004">
    <property type="protein sequence ID" value="MBY3064737.1"/>
    <property type="molecule type" value="Genomic_DNA"/>
</dbReference>
<dbReference type="AlphaFoldDB" id="A0AB35FDF3"/>
<proteinExistence type="predicted"/>